<dbReference type="Pfam" id="PF22584">
    <property type="entry name" value="CFAP143"/>
    <property type="match status" value="1"/>
</dbReference>
<proteinExistence type="predicted"/>
<dbReference type="PANTHER" id="PTHR15510:SF5">
    <property type="entry name" value="SPERM-ASSOCIATED ANTIGEN 8"/>
    <property type="match status" value="1"/>
</dbReference>
<dbReference type="EMBL" id="JANIIK010000043">
    <property type="protein sequence ID" value="KAJ3605010.1"/>
    <property type="molecule type" value="Genomic_DNA"/>
</dbReference>
<keyword evidence="3" id="KW-1185">Reference proteome</keyword>
<feature type="region of interest" description="Disordered" evidence="1">
    <location>
        <begin position="21"/>
        <end position="45"/>
    </location>
</feature>
<sequence>MERRVGKCLLDNWVEERAVAAPADDASREQIQRNGHAGLLSVNPESRMEDITTLKSSYPPPVGPGVRERGIRAELLERCVTQRISEKVRAEFYPEIPATDFSSTTHRDFHSGGFVPLPPKPTKRTTAARAADSLFKRSALFSTPVTQRLDDQ</sequence>
<name>A0A9Q0ED22_9TELE</name>
<feature type="region of interest" description="Disordered" evidence="1">
    <location>
        <begin position="101"/>
        <end position="123"/>
    </location>
</feature>
<organism evidence="2 3">
    <name type="scientific">Muraenolepis orangiensis</name>
    <name type="common">Patagonian moray cod</name>
    <dbReference type="NCBI Taxonomy" id="630683"/>
    <lineage>
        <taxon>Eukaryota</taxon>
        <taxon>Metazoa</taxon>
        <taxon>Chordata</taxon>
        <taxon>Craniata</taxon>
        <taxon>Vertebrata</taxon>
        <taxon>Euteleostomi</taxon>
        <taxon>Actinopterygii</taxon>
        <taxon>Neopterygii</taxon>
        <taxon>Teleostei</taxon>
        <taxon>Neoteleostei</taxon>
        <taxon>Acanthomorphata</taxon>
        <taxon>Zeiogadaria</taxon>
        <taxon>Gadariae</taxon>
        <taxon>Gadiformes</taxon>
        <taxon>Muraenolepidoidei</taxon>
        <taxon>Muraenolepididae</taxon>
        <taxon>Muraenolepis</taxon>
    </lineage>
</organism>
<dbReference type="PANTHER" id="PTHR15510">
    <property type="entry name" value="SPERM-ASSOCIATED ANTIGEN 8"/>
    <property type="match status" value="1"/>
</dbReference>
<dbReference type="OrthoDB" id="2120499at2759"/>
<evidence type="ECO:0000256" key="1">
    <source>
        <dbReference type="SAM" id="MobiDB-lite"/>
    </source>
</evidence>
<dbReference type="GO" id="GO:0045944">
    <property type="term" value="P:positive regulation of transcription by RNA polymerase II"/>
    <property type="evidence" value="ECO:0007669"/>
    <property type="project" value="TreeGrafter"/>
</dbReference>
<dbReference type="GO" id="GO:0005737">
    <property type="term" value="C:cytoplasm"/>
    <property type="evidence" value="ECO:0007669"/>
    <property type="project" value="TreeGrafter"/>
</dbReference>
<dbReference type="Proteomes" id="UP001148018">
    <property type="component" value="Unassembled WGS sequence"/>
</dbReference>
<reference evidence="2" key="1">
    <citation type="submission" date="2022-07" db="EMBL/GenBank/DDBJ databases">
        <title>Chromosome-level genome of Muraenolepis orangiensis.</title>
        <authorList>
            <person name="Kim J."/>
        </authorList>
    </citation>
    <scope>NUCLEOTIDE SEQUENCE</scope>
    <source>
        <strain evidence="2">KU_S4_2022</strain>
        <tissue evidence="2">Muscle</tissue>
    </source>
</reference>
<evidence type="ECO:0000313" key="3">
    <source>
        <dbReference type="Proteomes" id="UP001148018"/>
    </source>
</evidence>
<protein>
    <submittedName>
        <fullName evidence="2">Uncharacterized protein</fullName>
    </submittedName>
</protein>
<dbReference type="GO" id="GO:0008017">
    <property type="term" value="F:microtubule binding"/>
    <property type="evidence" value="ECO:0007669"/>
    <property type="project" value="InterPro"/>
</dbReference>
<dbReference type="GO" id="GO:0005634">
    <property type="term" value="C:nucleus"/>
    <property type="evidence" value="ECO:0007669"/>
    <property type="project" value="TreeGrafter"/>
</dbReference>
<accession>A0A9Q0ED22</accession>
<comment type="caution">
    <text evidence="2">The sequence shown here is derived from an EMBL/GenBank/DDBJ whole genome shotgun (WGS) entry which is preliminary data.</text>
</comment>
<gene>
    <name evidence="2" type="ORF">NHX12_027061</name>
</gene>
<dbReference type="AlphaFoldDB" id="A0A9Q0ED22"/>
<dbReference type="InterPro" id="IPR026124">
    <property type="entry name" value="Sperm-assoc_Ag8"/>
</dbReference>
<evidence type="ECO:0000313" key="2">
    <source>
        <dbReference type="EMBL" id="KAJ3605010.1"/>
    </source>
</evidence>